<proteinExistence type="predicted"/>
<dbReference type="EMBL" id="JBBMFK010000040">
    <property type="protein sequence ID" value="MEQ2445009.1"/>
    <property type="molecule type" value="Genomic_DNA"/>
</dbReference>
<name>A0ABV1ECG4_9FIRM</name>
<reference evidence="1 2" key="1">
    <citation type="submission" date="2024-03" db="EMBL/GenBank/DDBJ databases">
        <title>Human intestinal bacterial collection.</title>
        <authorList>
            <person name="Pauvert C."/>
            <person name="Hitch T.C.A."/>
            <person name="Clavel T."/>
        </authorList>
    </citation>
    <scope>NUCLEOTIDE SEQUENCE [LARGE SCALE GENOMIC DNA]</scope>
    <source>
        <strain evidence="1 2">CLA-AP-H29</strain>
    </source>
</reference>
<dbReference type="RefSeq" id="WP_294522492.1">
    <property type="nucleotide sequence ID" value="NZ_JBBMFK010000040.1"/>
</dbReference>
<dbReference type="InterPro" id="IPR006944">
    <property type="entry name" value="Phage/GTA_portal"/>
</dbReference>
<comment type="caution">
    <text evidence="1">The sequence shown here is derived from an EMBL/GenBank/DDBJ whole genome shotgun (WGS) entry which is preliminary data.</text>
</comment>
<gene>
    <name evidence="1" type="ORF">WMO64_16270</name>
</gene>
<protein>
    <submittedName>
        <fullName evidence="1">Phage portal protein</fullName>
    </submittedName>
</protein>
<organism evidence="1 2">
    <name type="scientific">Pseudoflavonifractor intestinihominis</name>
    <dbReference type="NCBI Taxonomy" id="3133171"/>
    <lineage>
        <taxon>Bacteria</taxon>
        <taxon>Bacillati</taxon>
        <taxon>Bacillota</taxon>
        <taxon>Clostridia</taxon>
        <taxon>Eubacteriales</taxon>
        <taxon>Oscillospiraceae</taxon>
        <taxon>Pseudoflavonifractor</taxon>
    </lineage>
</organism>
<evidence type="ECO:0000313" key="2">
    <source>
        <dbReference type="Proteomes" id="UP001464378"/>
    </source>
</evidence>
<dbReference type="Pfam" id="PF04860">
    <property type="entry name" value="Phage_portal"/>
    <property type="match status" value="1"/>
</dbReference>
<keyword evidence="2" id="KW-1185">Reference proteome</keyword>
<accession>A0ABV1ECG4</accession>
<sequence>MIFGKAMQAPRASVAEQVLGWDDVQAWFKRVFTAGELMKSSQGNAEHLSPVAAAHRILTNSFGLIPFGAYRKDGDARVPYDDEQLRMVLKVRPNDCMSPFMLRKVLMSNAFWHGFGAVWNRRDGAGRVVQRLPLPTECCSILKDSESGQYWYQYSVDGVVKKFSNYELSFLFFETYDGIHGRGFLHLAREAIAVDAMAQRYGKKFYQNGARLSGIVEIDTDASKETRDKVKAEFQSYASDDAFAVAVLDHNMKYTPLGLNQRDSQFIESREFAVEEVARFSGVPKHMLQTGKESYNSNAQQRLNYVTDVLLPYVVQCENEDSWKLPTPAQRRDGVYVHGTVEALLRADPNTRADFYVKLIEHSVMNPDECRAREELNPVPGGLGKQFLVTKNLGSLESVLRGEDANA</sequence>
<dbReference type="Proteomes" id="UP001464378">
    <property type="component" value="Unassembled WGS sequence"/>
</dbReference>
<dbReference type="InterPro" id="IPR006427">
    <property type="entry name" value="Portal_HK97"/>
</dbReference>
<evidence type="ECO:0000313" key="1">
    <source>
        <dbReference type="EMBL" id="MEQ2445009.1"/>
    </source>
</evidence>
<dbReference type="NCBIfam" id="TIGR01537">
    <property type="entry name" value="portal_HK97"/>
    <property type="match status" value="1"/>
</dbReference>